<dbReference type="SUPFAM" id="SSF52540">
    <property type="entry name" value="P-loop containing nucleoside triphosphate hydrolases"/>
    <property type="match status" value="1"/>
</dbReference>
<comment type="subcellular location">
    <subcellularLocation>
        <location evidence="7">Cytoplasm</location>
    </subcellularLocation>
</comment>
<evidence type="ECO:0000313" key="8">
    <source>
        <dbReference type="EMBL" id="RXG26556.1"/>
    </source>
</evidence>
<dbReference type="RefSeq" id="WP_128764196.1">
    <property type="nucleotide sequence ID" value="NZ_JBHUOO010000005.1"/>
</dbReference>
<feature type="binding site" evidence="7">
    <location>
        <position position="119"/>
    </location>
    <ligand>
        <name>ATP</name>
        <dbReference type="ChEBI" id="CHEBI:30616"/>
    </ligand>
</feature>
<comment type="catalytic activity">
    <reaction evidence="7">
        <text>shikimate + ATP = 3-phosphoshikimate + ADP + H(+)</text>
        <dbReference type="Rhea" id="RHEA:13121"/>
        <dbReference type="ChEBI" id="CHEBI:15378"/>
        <dbReference type="ChEBI" id="CHEBI:30616"/>
        <dbReference type="ChEBI" id="CHEBI:36208"/>
        <dbReference type="ChEBI" id="CHEBI:145989"/>
        <dbReference type="ChEBI" id="CHEBI:456216"/>
        <dbReference type="EC" id="2.7.1.71"/>
    </reaction>
</comment>
<proteinExistence type="inferred from homology"/>
<keyword evidence="7" id="KW-0460">Magnesium</keyword>
<dbReference type="InterPro" id="IPR031322">
    <property type="entry name" value="Shikimate/glucono_kinase"/>
</dbReference>
<dbReference type="CDD" id="cd00464">
    <property type="entry name" value="SK"/>
    <property type="match status" value="1"/>
</dbReference>
<dbReference type="InterPro" id="IPR000623">
    <property type="entry name" value="Shikimate_kinase/TSH1"/>
</dbReference>
<evidence type="ECO:0000256" key="1">
    <source>
        <dbReference type="ARBA" id="ARBA00022605"/>
    </source>
</evidence>
<dbReference type="GO" id="GO:0005524">
    <property type="term" value="F:ATP binding"/>
    <property type="evidence" value="ECO:0007669"/>
    <property type="project" value="UniProtKB-UniRule"/>
</dbReference>
<organism evidence="8 9">
    <name type="scientific">Leeuwenhoekiella polynyae</name>
    <dbReference type="NCBI Taxonomy" id="1550906"/>
    <lineage>
        <taxon>Bacteria</taxon>
        <taxon>Pseudomonadati</taxon>
        <taxon>Bacteroidota</taxon>
        <taxon>Flavobacteriia</taxon>
        <taxon>Flavobacteriales</taxon>
        <taxon>Flavobacteriaceae</taxon>
        <taxon>Leeuwenhoekiella</taxon>
    </lineage>
</organism>
<dbReference type="GO" id="GO:0009423">
    <property type="term" value="P:chorismate biosynthetic process"/>
    <property type="evidence" value="ECO:0007669"/>
    <property type="project" value="UniProtKB-UniRule"/>
</dbReference>
<dbReference type="EMBL" id="QOVK01000001">
    <property type="protein sequence ID" value="RXG26556.1"/>
    <property type="molecule type" value="Genomic_DNA"/>
</dbReference>
<comment type="similarity">
    <text evidence="7">Belongs to the shikimate kinase family.</text>
</comment>
<reference evidence="8 9" key="1">
    <citation type="submission" date="2018-07" db="EMBL/GenBank/DDBJ databases">
        <title>Leeuwenhoekiella genomics.</title>
        <authorList>
            <person name="Tahon G."/>
            <person name="Willems A."/>
        </authorList>
    </citation>
    <scope>NUCLEOTIDE SEQUENCE [LARGE SCALE GENOMIC DNA]</scope>
    <source>
        <strain evidence="8 9">LMG 29608</strain>
    </source>
</reference>
<name>A0A4Q0PHT0_9FLAO</name>
<dbReference type="InterPro" id="IPR027417">
    <property type="entry name" value="P-loop_NTPase"/>
</dbReference>
<dbReference type="UniPathway" id="UPA00053">
    <property type="reaction ID" value="UER00088"/>
</dbReference>
<accession>A0A4Q0PHT0</accession>
<evidence type="ECO:0000256" key="5">
    <source>
        <dbReference type="ARBA" id="ARBA00022840"/>
    </source>
</evidence>
<dbReference type="GO" id="GO:0005829">
    <property type="term" value="C:cytosol"/>
    <property type="evidence" value="ECO:0007669"/>
    <property type="project" value="TreeGrafter"/>
</dbReference>
<evidence type="ECO:0000256" key="6">
    <source>
        <dbReference type="ARBA" id="ARBA00023141"/>
    </source>
</evidence>
<feature type="binding site" evidence="7">
    <location>
        <position position="79"/>
    </location>
    <ligand>
        <name>substrate</name>
    </ligand>
</feature>
<evidence type="ECO:0000256" key="3">
    <source>
        <dbReference type="ARBA" id="ARBA00022741"/>
    </source>
</evidence>
<keyword evidence="7" id="KW-0479">Metal-binding</keyword>
<dbReference type="PANTHER" id="PTHR21087:SF16">
    <property type="entry name" value="SHIKIMATE KINASE 1, CHLOROPLASTIC"/>
    <property type="match status" value="1"/>
</dbReference>
<comment type="caution">
    <text evidence="7">Lacks conserved residue(s) required for the propagation of feature annotation.</text>
</comment>
<dbReference type="Pfam" id="PF01202">
    <property type="entry name" value="SKI"/>
    <property type="match status" value="1"/>
</dbReference>
<keyword evidence="1 7" id="KW-0028">Amino-acid biosynthesis</keyword>
<comment type="pathway">
    <text evidence="7">Metabolic intermediate biosynthesis; chorismate biosynthesis; chorismate from D-erythrose 4-phosphate and phosphoenolpyruvate: step 5/7.</text>
</comment>
<keyword evidence="9" id="KW-1185">Reference proteome</keyword>
<dbReference type="GO" id="GO:0004765">
    <property type="term" value="F:shikimate kinase activity"/>
    <property type="evidence" value="ECO:0007669"/>
    <property type="project" value="UniProtKB-UniRule"/>
</dbReference>
<comment type="cofactor">
    <cofactor evidence="7">
        <name>Mg(2+)</name>
        <dbReference type="ChEBI" id="CHEBI:18420"/>
    </cofactor>
    <text evidence="7">Binds 1 Mg(2+) ion per subunit.</text>
</comment>
<keyword evidence="6 7" id="KW-0057">Aromatic amino acid biosynthesis</keyword>
<keyword evidence="2 7" id="KW-0808">Transferase</keyword>
<feature type="binding site" evidence="7">
    <location>
        <position position="56"/>
    </location>
    <ligand>
        <name>substrate</name>
    </ligand>
</feature>
<keyword evidence="3 7" id="KW-0547">Nucleotide-binding</keyword>
<dbReference type="Proteomes" id="UP000289859">
    <property type="component" value="Unassembled WGS sequence"/>
</dbReference>
<dbReference type="PANTHER" id="PTHR21087">
    <property type="entry name" value="SHIKIMATE KINASE"/>
    <property type="match status" value="1"/>
</dbReference>
<feature type="binding site" evidence="7">
    <location>
        <position position="14"/>
    </location>
    <ligand>
        <name>Mg(2+)</name>
        <dbReference type="ChEBI" id="CHEBI:18420"/>
    </ligand>
</feature>
<gene>
    <name evidence="7" type="primary">aroK</name>
    <name evidence="8" type="ORF">DSM02_556</name>
</gene>
<dbReference type="EC" id="2.7.1.71" evidence="7"/>
<evidence type="ECO:0000256" key="4">
    <source>
        <dbReference type="ARBA" id="ARBA00022777"/>
    </source>
</evidence>
<comment type="subunit">
    <text evidence="7">Monomer.</text>
</comment>
<dbReference type="Gene3D" id="3.40.50.300">
    <property type="entry name" value="P-loop containing nucleotide triphosphate hydrolases"/>
    <property type="match status" value="1"/>
</dbReference>
<feature type="binding site" evidence="7">
    <location>
        <position position="32"/>
    </location>
    <ligand>
        <name>substrate</name>
    </ligand>
</feature>
<keyword evidence="7" id="KW-0963">Cytoplasm</keyword>
<keyword evidence="4 7" id="KW-0418">Kinase</keyword>
<evidence type="ECO:0000313" key="9">
    <source>
        <dbReference type="Proteomes" id="UP000289859"/>
    </source>
</evidence>
<evidence type="ECO:0000256" key="2">
    <source>
        <dbReference type="ARBA" id="ARBA00022679"/>
    </source>
</evidence>
<dbReference type="HAMAP" id="MF_00109">
    <property type="entry name" value="Shikimate_kinase"/>
    <property type="match status" value="1"/>
</dbReference>
<dbReference type="GO" id="GO:0000287">
    <property type="term" value="F:magnesium ion binding"/>
    <property type="evidence" value="ECO:0007669"/>
    <property type="project" value="UniProtKB-UniRule"/>
</dbReference>
<comment type="function">
    <text evidence="7">Catalyzes the specific phosphorylation of the 3-hydroxyl group of shikimic acid using ATP as a cosubstrate.</text>
</comment>
<feature type="binding site" evidence="7">
    <location>
        <position position="142"/>
    </location>
    <ligand>
        <name>substrate</name>
    </ligand>
</feature>
<feature type="binding site" evidence="7">
    <location>
        <begin position="10"/>
        <end position="15"/>
    </location>
    <ligand>
        <name>ATP</name>
        <dbReference type="ChEBI" id="CHEBI:30616"/>
    </ligand>
</feature>
<dbReference type="GO" id="GO:0008652">
    <property type="term" value="P:amino acid biosynthetic process"/>
    <property type="evidence" value="ECO:0007669"/>
    <property type="project" value="UniProtKB-KW"/>
</dbReference>
<dbReference type="OrthoDB" id="9800332at2"/>
<evidence type="ECO:0000256" key="7">
    <source>
        <dbReference type="HAMAP-Rule" id="MF_00109"/>
    </source>
</evidence>
<dbReference type="GO" id="GO:0009073">
    <property type="term" value="P:aromatic amino acid family biosynthetic process"/>
    <property type="evidence" value="ECO:0007669"/>
    <property type="project" value="UniProtKB-KW"/>
</dbReference>
<protein>
    <recommendedName>
        <fullName evidence="7">Shikimate kinase</fullName>
        <shortName evidence="7">SK</shortName>
        <ecNumber evidence="7">2.7.1.71</ecNumber>
    </recommendedName>
</protein>
<dbReference type="PRINTS" id="PR01100">
    <property type="entry name" value="SHIKIMTKNASE"/>
</dbReference>
<comment type="caution">
    <text evidence="8">The sequence shown here is derived from an EMBL/GenBank/DDBJ whole genome shotgun (WGS) entry which is preliminary data.</text>
</comment>
<keyword evidence="5 7" id="KW-0067">ATP-binding</keyword>
<dbReference type="AlphaFoldDB" id="A0A4Q0PHT0"/>
<sequence>MKIYLIGYMGSGKSTLGKILAREKNMNFIDFDEYLEEKEGKRIADLFKERGEIYFRKQEAYYLQELLDGFDNTIISLGGGTPCYGDAMQRIKAAEGTSVYINVKVEELTNRLWSQRDHRPVLKHQDTPEKLEEFVRKHLFERSFYYNQAAIKIRVEGHTIAQLISELDEKLF</sequence>